<dbReference type="EMBL" id="JAAKFY010000018">
    <property type="protein sequence ID" value="KAF3842919.1"/>
    <property type="molecule type" value="Genomic_DNA"/>
</dbReference>
<accession>A0A7J5Y2A5</accession>
<keyword evidence="3" id="KW-1185">Reference proteome</keyword>
<evidence type="ECO:0000313" key="2">
    <source>
        <dbReference type="EMBL" id="KAF3842919.1"/>
    </source>
</evidence>
<dbReference type="Proteomes" id="UP000518266">
    <property type="component" value="Unassembled WGS sequence"/>
</dbReference>
<comment type="caution">
    <text evidence="2">The sequence shown here is derived from an EMBL/GenBank/DDBJ whole genome shotgun (WGS) entry which is preliminary data.</text>
</comment>
<organism evidence="2 3">
    <name type="scientific">Dissostichus mawsoni</name>
    <name type="common">Antarctic cod</name>
    <dbReference type="NCBI Taxonomy" id="36200"/>
    <lineage>
        <taxon>Eukaryota</taxon>
        <taxon>Metazoa</taxon>
        <taxon>Chordata</taxon>
        <taxon>Craniata</taxon>
        <taxon>Vertebrata</taxon>
        <taxon>Euteleostomi</taxon>
        <taxon>Actinopterygii</taxon>
        <taxon>Neopterygii</taxon>
        <taxon>Teleostei</taxon>
        <taxon>Neoteleostei</taxon>
        <taxon>Acanthomorphata</taxon>
        <taxon>Eupercaria</taxon>
        <taxon>Perciformes</taxon>
        <taxon>Notothenioidei</taxon>
        <taxon>Nototheniidae</taxon>
        <taxon>Dissostichus</taxon>
    </lineage>
</organism>
<dbReference type="PANTHER" id="PTHR46177:SF1">
    <property type="entry name" value="INTEGRASE CATALYTIC DOMAIN-CONTAINING PROTEIN"/>
    <property type="match status" value="1"/>
</dbReference>
<feature type="domain" description="Integrase core" evidence="1">
    <location>
        <begin position="25"/>
        <end position="141"/>
    </location>
</feature>
<feature type="non-terminal residue" evidence="2">
    <location>
        <position position="213"/>
    </location>
</feature>
<sequence>MNLMRELDPSGVELRSNRRFVRRTYSSEGPNHVWHVDGYDKLKPYGLAISGCIDGYSRKVLWLKCGATNNDPGVIAQNYIRCVTEHGVIPMRLRTDCGTENGTMAAIQCALRSRHSDNFAGAASHMYGSSTANQRIESWWSYFRKQRYGGTDCGFPVPQDDLGQFVLDSTNSPCGDEHFQEHFENLQRTSGLMQPLTWESCVANYINMKNMAN</sequence>
<dbReference type="SUPFAM" id="SSF53098">
    <property type="entry name" value="Ribonuclease H-like"/>
    <property type="match status" value="1"/>
</dbReference>
<dbReference type="InterPro" id="IPR058913">
    <property type="entry name" value="Integrase_dom_put"/>
</dbReference>
<gene>
    <name evidence="2" type="ORF">F7725_001768</name>
</gene>
<dbReference type="PANTHER" id="PTHR46177">
    <property type="entry name" value="INTEGRASE CATALYTIC DOMAIN-CONTAINING PROTEIN"/>
    <property type="match status" value="1"/>
</dbReference>
<proteinExistence type="predicted"/>
<protein>
    <recommendedName>
        <fullName evidence="1">Integrase core domain-containing protein</fullName>
    </recommendedName>
</protein>
<dbReference type="AlphaFoldDB" id="A0A7J5Y2A5"/>
<name>A0A7J5Y2A5_DISMA</name>
<dbReference type="InterPro" id="IPR012337">
    <property type="entry name" value="RNaseH-like_sf"/>
</dbReference>
<dbReference type="OrthoDB" id="6119988at2759"/>
<reference evidence="2 3" key="1">
    <citation type="submission" date="2020-03" db="EMBL/GenBank/DDBJ databases">
        <title>Dissostichus mawsoni Genome sequencing and assembly.</title>
        <authorList>
            <person name="Park H."/>
        </authorList>
    </citation>
    <scope>NUCLEOTIDE SEQUENCE [LARGE SCALE GENOMIC DNA]</scope>
    <source>
        <strain evidence="2">DM0001</strain>
        <tissue evidence="2">Muscle</tissue>
    </source>
</reference>
<evidence type="ECO:0000313" key="3">
    <source>
        <dbReference type="Proteomes" id="UP000518266"/>
    </source>
</evidence>
<dbReference type="Pfam" id="PF24764">
    <property type="entry name" value="rva_4"/>
    <property type="match status" value="1"/>
</dbReference>
<evidence type="ECO:0000259" key="1">
    <source>
        <dbReference type="Pfam" id="PF24764"/>
    </source>
</evidence>